<keyword evidence="2" id="KW-1185">Reference proteome</keyword>
<evidence type="ECO:0000313" key="1">
    <source>
        <dbReference type="EMBL" id="MFC7449862.1"/>
    </source>
</evidence>
<accession>A0ABW2S163</accession>
<dbReference type="Proteomes" id="UP001596484">
    <property type="component" value="Unassembled WGS sequence"/>
</dbReference>
<dbReference type="EMBL" id="JBHTCS010000022">
    <property type="protein sequence ID" value="MFC7449862.1"/>
    <property type="molecule type" value="Genomic_DNA"/>
</dbReference>
<dbReference type="RefSeq" id="WP_378407263.1">
    <property type="nucleotide sequence ID" value="NZ_JBHTCS010000022.1"/>
</dbReference>
<proteinExistence type="predicted"/>
<evidence type="ECO:0000313" key="2">
    <source>
        <dbReference type="Proteomes" id="UP001596484"/>
    </source>
</evidence>
<comment type="caution">
    <text evidence="1">The sequence shown here is derived from an EMBL/GenBank/DDBJ whole genome shotgun (WGS) entry which is preliminary data.</text>
</comment>
<gene>
    <name evidence="1" type="ORF">ACFQS9_18350</name>
</gene>
<protein>
    <submittedName>
        <fullName evidence="1">Uncharacterized protein</fullName>
    </submittedName>
</protein>
<sequence length="60" mass="6769">MESGIPAITQARLDDDHFRYDHKRYLREKYEDLVVDLADPSTTSLATSAALGQFDRGKPS</sequence>
<name>A0ABW2S163_9NOCA</name>
<organism evidence="1 2">
    <name type="scientific">Rhodococcus daqingensis</name>
    <dbReference type="NCBI Taxonomy" id="2479363"/>
    <lineage>
        <taxon>Bacteria</taxon>
        <taxon>Bacillati</taxon>
        <taxon>Actinomycetota</taxon>
        <taxon>Actinomycetes</taxon>
        <taxon>Mycobacteriales</taxon>
        <taxon>Nocardiaceae</taxon>
        <taxon>Rhodococcus</taxon>
    </lineage>
</organism>
<reference evidence="2" key="1">
    <citation type="journal article" date="2019" name="Int. J. Syst. Evol. Microbiol.">
        <title>The Global Catalogue of Microorganisms (GCM) 10K type strain sequencing project: providing services to taxonomists for standard genome sequencing and annotation.</title>
        <authorList>
            <consortium name="The Broad Institute Genomics Platform"/>
            <consortium name="The Broad Institute Genome Sequencing Center for Infectious Disease"/>
            <person name="Wu L."/>
            <person name="Ma J."/>
        </authorList>
    </citation>
    <scope>NUCLEOTIDE SEQUENCE [LARGE SCALE GENOMIC DNA]</scope>
    <source>
        <strain evidence="2">ICMP 19430</strain>
    </source>
</reference>